<evidence type="ECO:0000313" key="2">
    <source>
        <dbReference type="EMBL" id="MPC20442.1"/>
    </source>
</evidence>
<protein>
    <submittedName>
        <fullName evidence="2">Uncharacterized protein</fullName>
    </submittedName>
</protein>
<feature type="compositionally biased region" description="Basic and acidic residues" evidence="1">
    <location>
        <begin position="155"/>
        <end position="168"/>
    </location>
</feature>
<accession>A0A5B7DG27</accession>
<feature type="region of interest" description="Disordered" evidence="1">
    <location>
        <begin position="1"/>
        <end position="50"/>
    </location>
</feature>
<reference evidence="2 3" key="1">
    <citation type="submission" date="2019-05" db="EMBL/GenBank/DDBJ databases">
        <title>Another draft genome of Portunus trituberculatus and its Hox gene families provides insights of decapod evolution.</title>
        <authorList>
            <person name="Jeong J.-H."/>
            <person name="Song I."/>
            <person name="Kim S."/>
            <person name="Choi T."/>
            <person name="Kim D."/>
            <person name="Ryu S."/>
            <person name="Kim W."/>
        </authorList>
    </citation>
    <scope>NUCLEOTIDE SEQUENCE [LARGE SCALE GENOMIC DNA]</scope>
    <source>
        <tissue evidence="2">Muscle</tissue>
    </source>
</reference>
<feature type="region of interest" description="Disordered" evidence="1">
    <location>
        <begin position="137"/>
        <end position="171"/>
    </location>
</feature>
<sequence length="248" mass="27141">MGSRRNKPRAASRLRGAAGGGAARKGGVGGAGCGMREGGLEGREPRGKEVERWREGGLEGLARNLRRETGSAQPISGHRGPSIMLRVRGQPTSPLLVTSRTITFVQPVWWFRLDPQEKGELRVCCITHGTGAAVRPGREGGRRCYNKTSRPDPLLGEKEDGREGEKEWGGNGVTWRMKRGRKEGRATWTGGSKSKIWKDMVGVGSLGRIIAYWMKFFFQLFRPHHAGRPSTVVPTPKAPLRGSHLAKA</sequence>
<comment type="caution">
    <text evidence="2">The sequence shown here is derived from an EMBL/GenBank/DDBJ whole genome shotgun (WGS) entry which is preliminary data.</text>
</comment>
<keyword evidence="3" id="KW-1185">Reference proteome</keyword>
<feature type="region of interest" description="Disordered" evidence="1">
    <location>
        <begin position="227"/>
        <end position="248"/>
    </location>
</feature>
<dbReference type="EMBL" id="VSRR010000872">
    <property type="protein sequence ID" value="MPC20442.1"/>
    <property type="molecule type" value="Genomic_DNA"/>
</dbReference>
<feature type="compositionally biased region" description="Basic residues" evidence="1">
    <location>
        <begin position="1"/>
        <end position="12"/>
    </location>
</feature>
<proteinExistence type="predicted"/>
<feature type="compositionally biased region" description="Basic and acidic residues" evidence="1">
    <location>
        <begin position="38"/>
        <end position="50"/>
    </location>
</feature>
<evidence type="ECO:0000313" key="3">
    <source>
        <dbReference type="Proteomes" id="UP000324222"/>
    </source>
</evidence>
<name>A0A5B7DG27_PORTR</name>
<organism evidence="2 3">
    <name type="scientific">Portunus trituberculatus</name>
    <name type="common">Swimming crab</name>
    <name type="synonym">Neptunus trituberculatus</name>
    <dbReference type="NCBI Taxonomy" id="210409"/>
    <lineage>
        <taxon>Eukaryota</taxon>
        <taxon>Metazoa</taxon>
        <taxon>Ecdysozoa</taxon>
        <taxon>Arthropoda</taxon>
        <taxon>Crustacea</taxon>
        <taxon>Multicrustacea</taxon>
        <taxon>Malacostraca</taxon>
        <taxon>Eumalacostraca</taxon>
        <taxon>Eucarida</taxon>
        <taxon>Decapoda</taxon>
        <taxon>Pleocyemata</taxon>
        <taxon>Brachyura</taxon>
        <taxon>Eubrachyura</taxon>
        <taxon>Portunoidea</taxon>
        <taxon>Portunidae</taxon>
        <taxon>Portuninae</taxon>
        <taxon>Portunus</taxon>
    </lineage>
</organism>
<dbReference type="Proteomes" id="UP000324222">
    <property type="component" value="Unassembled WGS sequence"/>
</dbReference>
<gene>
    <name evidence="2" type="ORF">E2C01_013384</name>
</gene>
<evidence type="ECO:0000256" key="1">
    <source>
        <dbReference type="SAM" id="MobiDB-lite"/>
    </source>
</evidence>
<dbReference type="AlphaFoldDB" id="A0A5B7DG27"/>
<feature type="compositionally biased region" description="Gly residues" evidence="1">
    <location>
        <begin position="17"/>
        <end position="37"/>
    </location>
</feature>